<organism evidence="2">
    <name type="scientific">Nonomuraea gerenzanensis</name>
    <dbReference type="NCBI Taxonomy" id="93944"/>
    <lineage>
        <taxon>Bacteria</taxon>
        <taxon>Bacillati</taxon>
        <taxon>Actinomycetota</taxon>
        <taxon>Actinomycetes</taxon>
        <taxon>Streptosporangiales</taxon>
        <taxon>Streptosporangiaceae</taxon>
        <taxon>Nonomuraea</taxon>
    </lineage>
</organism>
<protein>
    <submittedName>
        <fullName evidence="2">Uncharacterized protein</fullName>
    </submittedName>
</protein>
<feature type="region of interest" description="Disordered" evidence="1">
    <location>
        <begin position="78"/>
        <end position="125"/>
    </location>
</feature>
<dbReference type="EMBL" id="LT559118">
    <property type="protein sequence ID" value="SBO90573.1"/>
    <property type="molecule type" value="Genomic_DNA"/>
</dbReference>
<accession>A0A1M4DVJ3</accession>
<dbReference type="AlphaFoldDB" id="A0A1M4DVJ3"/>
<evidence type="ECO:0000256" key="1">
    <source>
        <dbReference type="SAM" id="MobiDB-lite"/>
    </source>
</evidence>
<gene>
    <name evidence="2" type="ORF">BN4615_P87</name>
</gene>
<reference evidence="2" key="1">
    <citation type="submission" date="2016-04" db="EMBL/GenBank/DDBJ databases">
        <authorList>
            <person name="Evans L.H."/>
            <person name="Alamgir A."/>
            <person name="Owens N."/>
            <person name="Weber N.D."/>
            <person name="Virtaneva K."/>
            <person name="Barbian K."/>
            <person name="Babar A."/>
            <person name="Rosenke K."/>
        </authorList>
    </citation>
    <scope>NUCLEOTIDE SEQUENCE</scope>
    <source>
        <strain evidence="2">Nono1</strain>
    </source>
</reference>
<sequence>MQVTICGFCKIFKNDTVTVVVDDSLSVPLNPDEIEGPKIVSCPDCFPQAVNMVHRQRLATGLEHTGMEPLLEQIEEMARAAAEEDEEEAGEEDQEDQEEEYEEGDDEEEEEDGALPENLDEPGVRKDLEAVFSRASIEPARRVTAPPLTEYGKNVVRDWGVKKGVQKKMGMLKPSTIAAYIAENGAEDSHVFAL</sequence>
<evidence type="ECO:0000313" key="2">
    <source>
        <dbReference type="EMBL" id="SBO90573.1"/>
    </source>
</evidence>
<name>A0A1M4DVJ3_9ACTN</name>
<feature type="compositionally biased region" description="Acidic residues" evidence="1">
    <location>
        <begin position="83"/>
        <end position="120"/>
    </location>
</feature>
<dbReference type="RefSeq" id="WP_225270005.1">
    <property type="nucleotide sequence ID" value="NZ_CP084058.1"/>
</dbReference>
<proteinExistence type="predicted"/>